<sequence length="331" mass="36999">MRAQGRGRGRGRWSNCGRYWMENAPPPHPPGVIPGTAYQAPAAPFQAPNGFYQQPYPAALPFGFPPAQHAYGTTPPPQQRNGKAGVPAGNPGQFNQGYGRGNAGNYQQCAFFTKEQANFLDKLKLKEAVEEARKKDLDEITRLRKIQGEGEKKKDKGKSEVKEQGKKSSARDKGKAKATEGGKEDSRKKWVAENVSNSLRILTEKLDDVENKSKLKEGELEELKLLRMEKQLRELRENSSSEKWKRERASPIRPRASKTRSRSNHLKRGNRGRKPVEVSSHDSAKKRDAVVQNLEGKLEDSTSNLKEVAQLKDLLLEILATKGRDASNNSF</sequence>
<feature type="compositionally biased region" description="Basic and acidic residues" evidence="1">
    <location>
        <begin position="274"/>
        <end position="289"/>
    </location>
</feature>
<proteinExistence type="predicted"/>
<accession>A0A388JPP0</accession>
<feature type="compositionally biased region" description="Basic and acidic residues" evidence="1">
    <location>
        <begin position="234"/>
        <end position="250"/>
    </location>
</feature>
<reference evidence="2 3" key="1">
    <citation type="journal article" date="2018" name="Cell">
        <title>The Chara Genome: Secondary Complexity and Implications for Plant Terrestrialization.</title>
        <authorList>
            <person name="Nishiyama T."/>
            <person name="Sakayama H."/>
            <person name="Vries J.D."/>
            <person name="Buschmann H."/>
            <person name="Saint-Marcoux D."/>
            <person name="Ullrich K.K."/>
            <person name="Haas F.B."/>
            <person name="Vanderstraeten L."/>
            <person name="Becker D."/>
            <person name="Lang D."/>
            <person name="Vosolsobe S."/>
            <person name="Rombauts S."/>
            <person name="Wilhelmsson P.K.I."/>
            <person name="Janitza P."/>
            <person name="Kern R."/>
            <person name="Heyl A."/>
            <person name="Rumpler F."/>
            <person name="Villalobos L.I.A.C."/>
            <person name="Clay J.M."/>
            <person name="Skokan R."/>
            <person name="Toyoda A."/>
            <person name="Suzuki Y."/>
            <person name="Kagoshima H."/>
            <person name="Schijlen E."/>
            <person name="Tajeshwar N."/>
            <person name="Catarino B."/>
            <person name="Hetherington A.J."/>
            <person name="Saltykova A."/>
            <person name="Bonnot C."/>
            <person name="Breuninger H."/>
            <person name="Symeonidi A."/>
            <person name="Radhakrishnan G.V."/>
            <person name="Van Nieuwerburgh F."/>
            <person name="Deforce D."/>
            <person name="Chang C."/>
            <person name="Karol K.G."/>
            <person name="Hedrich R."/>
            <person name="Ulvskov P."/>
            <person name="Glockner G."/>
            <person name="Delwiche C.F."/>
            <person name="Petrasek J."/>
            <person name="Van de Peer Y."/>
            <person name="Friml J."/>
            <person name="Beilby M."/>
            <person name="Dolan L."/>
            <person name="Kohara Y."/>
            <person name="Sugano S."/>
            <person name="Fujiyama A."/>
            <person name="Delaux P.-M."/>
            <person name="Quint M."/>
            <person name="TheiBen G."/>
            <person name="Hagemann M."/>
            <person name="Harholt J."/>
            <person name="Dunand C."/>
            <person name="Zachgo S."/>
            <person name="Langdale J."/>
            <person name="Maumus F."/>
            <person name="Straeten D.V.D."/>
            <person name="Gould S.B."/>
            <person name="Rensing S.A."/>
        </authorList>
    </citation>
    <scope>NUCLEOTIDE SEQUENCE [LARGE SCALE GENOMIC DNA]</scope>
    <source>
        <strain evidence="2 3">S276</strain>
    </source>
</reference>
<protein>
    <submittedName>
        <fullName evidence="2">Uncharacterized protein</fullName>
    </submittedName>
</protein>
<feature type="region of interest" description="Disordered" evidence="1">
    <location>
        <begin position="234"/>
        <end position="303"/>
    </location>
</feature>
<feature type="region of interest" description="Disordered" evidence="1">
    <location>
        <begin position="147"/>
        <end position="192"/>
    </location>
</feature>
<evidence type="ECO:0000256" key="1">
    <source>
        <dbReference type="SAM" id="MobiDB-lite"/>
    </source>
</evidence>
<evidence type="ECO:0000313" key="2">
    <source>
        <dbReference type="EMBL" id="GBG59743.1"/>
    </source>
</evidence>
<dbReference type="Gramene" id="GBG59743">
    <property type="protein sequence ID" value="GBG59743"/>
    <property type="gene ID" value="CBR_g54846"/>
</dbReference>
<dbReference type="EMBL" id="BFEA01000006">
    <property type="protein sequence ID" value="GBG59743.1"/>
    <property type="molecule type" value="Genomic_DNA"/>
</dbReference>
<comment type="caution">
    <text evidence="2">The sequence shown here is derived from an EMBL/GenBank/DDBJ whole genome shotgun (WGS) entry which is preliminary data.</text>
</comment>
<feature type="compositionally biased region" description="Basic residues" evidence="1">
    <location>
        <begin position="255"/>
        <end position="273"/>
    </location>
</feature>
<name>A0A388JPP0_CHABU</name>
<organism evidence="2 3">
    <name type="scientific">Chara braunii</name>
    <name type="common">Braun's stonewort</name>
    <dbReference type="NCBI Taxonomy" id="69332"/>
    <lineage>
        <taxon>Eukaryota</taxon>
        <taxon>Viridiplantae</taxon>
        <taxon>Streptophyta</taxon>
        <taxon>Charophyceae</taxon>
        <taxon>Charales</taxon>
        <taxon>Characeae</taxon>
        <taxon>Chara</taxon>
    </lineage>
</organism>
<dbReference type="Proteomes" id="UP000265515">
    <property type="component" value="Unassembled WGS sequence"/>
</dbReference>
<feature type="region of interest" description="Disordered" evidence="1">
    <location>
        <begin position="69"/>
        <end position="100"/>
    </location>
</feature>
<feature type="compositionally biased region" description="Basic and acidic residues" evidence="1">
    <location>
        <begin position="147"/>
        <end position="191"/>
    </location>
</feature>
<keyword evidence="3" id="KW-1185">Reference proteome</keyword>
<gene>
    <name evidence="2" type="ORF">CBR_g54846</name>
</gene>
<evidence type="ECO:0000313" key="3">
    <source>
        <dbReference type="Proteomes" id="UP000265515"/>
    </source>
</evidence>
<dbReference type="AlphaFoldDB" id="A0A388JPP0"/>